<evidence type="ECO:0000313" key="6">
    <source>
        <dbReference type="EMBL" id="KAK3680225.1"/>
    </source>
</evidence>
<name>A0AAE1C6L5_9PEZI</name>
<dbReference type="InterPro" id="IPR002110">
    <property type="entry name" value="Ankyrin_rpt"/>
</dbReference>
<evidence type="ECO:0000256" key="3">
    <source>
        <dbReference type="PROSITE-ProRule" id="PRU00023"/>
    </source>
</evidence>
<dbReference type="SUPFAM" id="SSF48403">
    <property type="entry name" value="Ankyrin repeat"/>
    <property type="match status" value="1"/>
</dbReference>
<dbReference type="PANTHER" id="PTHR24198:SF165">
    <property type="entry name" value="ANKYRIN REPEAT-CONTAINING PROTEIN-RELATED"/>
    <property type="match status" value="1"/>
</dbReference>
<evidence type="ECO:0000256" key="2">
    <source>
        <dbReference type="ARBA" id="ARBA00023043"/>
    </source>
</evidence>
<feature type="region of interest" description="Disordered" evidence="4">
    <location>
        <begin position="728"/>
        <end position="748"/>
    </location>
</feature>
<proteinExistence type="predicted"/>
<dbReference type="PROSITE" id="PS50297">
    <property type="entry name" value="ANK_REP_REGION"/>
    <property type="match status" value="2"/>
</dbReference>
<gene>
    <name evidence="6" type="ORF">LTR78_000603</name>
</gene>
<evidence type="ECO:0000256" key="1">
    <source>
        <dbReference type="ARBA" id="ARBA00022737"/>
    </source>
</evidence>
<keyword evidence="7" id="KW-1185">Reference proteome</keyword>
<dbReference type="Pfam" id="PF14420">
    <property type="entry name" value="Clr5"/>
    <property type="match status" value="1"/>
</dbReference>
<feature type="repeat" description="ANK" evidence="3">
    <location>
        <begin position="304"/>
        <end position="338"/>
    </location>
</feature>
<dbReference type="EMBL" id="JAUTXT010000001">
    <property type="protein sequence ID" value="KAK3680225.1"/>
    <property type="molecule type" value="Genomic_DNA"/>
</dbReference>
<organism evidence="6 7">
    <name type="scientific">Recurvomyces mirabilis</name>
    <dbReference type="NCBI Taxonomy" id="574656"/>
    <lineage>
        <taxon>Eukaryota</taxon>
        <taxon>Fungi</taxon>
        <taxon>Dikarya</taxon>
        <taxon>Ascomycota</taxon>
        <taxon>Pezizomycotina</taxon>
        <taxon>Dothideomycetes</taxon>
        <taxon>Dothideomycetidae</taxon>
        <taxon>Mycosphaerellales</taxon>
        <taxon>Teratosphaeriaceae</taxon>
        <taxon>Recurvomyces</taxon>
    </lineage>
</organism>
<evidence type="ECO:0000256" key="4">
    <source>
        <dbReference type="SAM" id="MobiDB-lite"/>
    </source>
</evidence>
<comment type="caution">
    <text evidence="6">The sequence shown here is derived from an EMBL/GenBank/DDBJ whole genome shotgun (WGS) entry which is preliminary data.</text>
</comment>
<feature type="repeat" description="ANK" evidence="3">
    <location>
        <begin position="273"/>
        <end position="305"/>
    </location>
</feature>
<dbReference type="Gene3D" id="1.25.40.20">
    <property type="entry name" value="Ankyrin repeat-containing domain"/>
    <property type="match status" value="1"/>
</dbReference>
<dbReference type="AlphaFoldDB" id="A0AAE1C6L5"/>
<keyword evidence="1" id="KW-0677">Repeat</keyword>
<evidence type="ECO:0000313" key="7">
    <source>
        <dbReference type="Proteomes" id="UP001274830"/>
    </source>
</evidence>
<sequence length="748" mass="84446">MGRGESIDWSPVWSEVVKLHNENMTLSQIRSELQKSHPKFEASIRAYRSRFKERDMTRLIHMNRQTLLGSSGPRLGIAELQDTQDPANELSVMPIPLTVNSITTDLDHASKRRRLDFHLEQHERGSQSQSPYIWSGAQRVDIVARTTKDGVAGLASSSWGASQSNGRPRSNLIDAALALGTNAGILQRSNLEETPSEESNLAVDHFSGQQHEVQYSLLEPNAHKLQDILLATKFEPEITNVLHRAAAKYSTILGPVLQFMRQRNISIDLLDEEGRTALHLAIKNGHNESVRSLLDTGASINRQGSTTALHVAVEAAELSEPIINVLLDHGAKTYAIDYAGSSSLRLLVNRLGRQGLDGKYETLKCILDAITALLNKGSTLDSEQDKPTFEAFIDWFQPLWLASSLRWYYRDYALPVLRTFLAKGYSPLHDVTVRSCPYEYCDTLADFAAFHLPDDELWRLIARSSSIDTHVLSLARRLLEPCFHCNRAFSPAKYMEMLPWHGAHFTAEDSTNLLHELLDQTYTHNSGDNHTILQMWLDRGFVTDVQPLKHQQRPLEAYLMHCLEYANVPHLGLVTTLLSVDKGLSIARETQVDDMADSLFCYHPGLHYRKYMEPDYGCHLLQYYFASIDSLDPKEFYSLLKDSWRCVIHVLTAHLIADDLAIPHAENRWQRTLFAAVIRKEAKLPLIAVGHDILIEAIGSAPESAGYVTAYEGSWDSLKASLRELPQLHDFPLDEDEDEDEDEDPPWT</sequence>
<dbReference type="PROSITE" id="PS50088">
    <property type="entry name" value="ANK_REPEAT"/>
    <property type="match status" value="2"/>
</dbReference>
<evidence type="ECO:0000259" key="5">
    <source>
        <dbReference type="Pfam" id="PF14420"/>
    </source>
</evidence>
<feature type="domain" description="Clr5" evidence="5">
    <location>
        <begin position="8"/>
        <end position="56"/>
    </location>
</feature>
<dbReference type="Pfam" id="PF12796">
    <property type="entry name" value="Ank_2"/>
    <property type="match status" value="1"/>
</dbReference>
<accession>A0AAE1C6L5</accession>
<dbReference type="PANTHER" id="PTHR24198">
    <property type="entry name" value="ANKYRIN REPEAT AND PROTEIN KINASE DOMAIN-CONTAINING PROTEIN"/>
    <property type="match status" value="1"/>
</dbReference>
<feature type="compositionally biased region" description="Acidic residues" evidence="4">
    <location>
        <begin position="733"/>
        <end position="748"/>
    </location>
</feature>
<reference evidence="6" key="1">
    <citation type="submission" date="2023-07" db="EMBL/GenBank/DDBJ databases">
        <title>Black Yeasts Isolated from many extreme environments.</title>
        <authorList>
            <person name="Coleine C."/>
            <person name="Stajich J.E."/>
            <person name="Selbmann L."/>
        </authorList>
    </citation>
    <scope>NUCLEOTIDE SEQUENCE</scope>
    <source>
        <strain evidence="6">CCFEE 5485</strain>
    </source>
</reference>
<dbReference type="SMART" id="SM00248">
    <property type="entry name" value="ANK"/>
    <property type="match status" value="2"/>
</dbReference>
<protein>
    <recommendedName>
        <fullName evidence="5">Clr5 domain-containing protein</fullName>
    </recommendedName>
</protein>
<keyword evidence="2 3" id="KW-0040">ANK repeat</keyword>
<dbReference type="InterPro" id="IPR025676">
    <property type="entry name" value="Clr5_dom"/>
</dbReference>
<dbReference type="Proteomes" id="UP001274830">
    <property type="component" value="Unassembled WGS sequence"/>
</dbReference>
<dbReference type="InterPro" id="IPR036770">
    <property type="entry name" value="Ankyrin_rpt-contain_sf"/>
</dbReference>